<sequence length="123" mass="13855">MWEKDDKESKSNSLEQNQQEGGEGVERPYFVDVGCGNGLLVYILNSEGYPGYGVDQASRKIWKTITGMNKEDCPQANLCGHTLIEQDVIPYEYTTNARWLIGNHPDELTPWMPIIAAKSDFAK</sequence>
<feature type="compositionally biased region" description="Basic and acidic residues" evidence="12">
    <location>
        <begin position="1"/>
        <end position="10"/>
    </location>
</feature>
<reference evidence="14" key="1">
    <citation type="submission" date="2017-01" db="EMBL/GenBank/DDBJ databases">
        <authorList>
            <person name="Wang Y."/>
            <person name="White M."/>
            <person name="Kvist S."/>
            <person name="Moncalvo J.-M."/>
        </authorList>
    </citation>
    <scope>NUCLEOTIDE SEQUENCE [LARGE SCALE GENOMIC DNA]</scope>
    <source>
        <strain evidence="14">COL-18-3</strain>
    </source>
</reference>
<comment type="subcellular location">
    <subcellularLocation>
        <location evidence="1 11">Cytoplasm</location>
    </subcellularLocation>
</comment>
<evidence type="ECO:0000256" key="2">
    <source>
        <dbReference type="ARBA" id="ARBA00009056"/>
    </source>
</evidence>
<comment type="function">
    <text evidence="11">Adenosyl-L-methionine (AdoMet)-dependent tRNA (uracil-O(2)-)-methyltransferase.</text>
</comment>
<organism evidence="13 14">
    <name type="scientific">Zancudomyces culisetae</name>
    <name type="common">Gut fungus</name>
    <name type="synonym">Smittium culisetae</name>
    <dbReference type="NCBI Taxonomy" id="1213189"/>
    <lineage>
        <taxon>Eukaryota</taxon>
        <taxon>Fungi</taxon>
        <taxon>Fungi incertae sedis</taxon>
        <taxon>Zoopagomycota</taxon>
        <taxon>Kickxellomycotina</taxon>
        <taxon>Harpellomycetes</taxon>
        <taxon>Harpellales</taxon>
        <taxon>Legeriomycetaceae</taxon>
        <taxon>Zancudomyces</taxon>
    </lineage>
</organism>
<dbReference type="InterPro" id="IPR011671">
    <property type="entry name" value="tRNA_uracil_MeTrfase"/>
</dbReference>
<feature type="region of interest" description="Disordered" evidence="12">
    <location>
        <begin position="1"/>
        <end position="27"/>
    </location>
</feature>
<keyword evidence="6 11" id="KW-0489">Methyltransferase</keyword>
<gene>
    <name evidence="13" type="ORF">AX774_g100</name>
</gene>
<dbReference type="GO" id="GO:0141101">
    <property type="term" value="F:tRNA(Ser) (uridine(44)-2'-O-)-methyltransferase activity"/>
    <property type="evidence" value="ECO:0007669"/>
    <property type="project" value="UniProtKB-EC"/>
</dbReference>
<evidence type="ECO:0000256" key="9">
    <source>
        <dbReference type="ARBA" id="ARBA00022694"/>
    </source>
</evidence>
<evidence type="ECO:0000256" key="8">
    <source>
        <dbReference type="ARBA" id="ARBA00022691"/>
    </source>
</evidence>
<evidence type="ECO:0000256" key="6">
    <source>
        <dbReference type="ARBA" id="ARBA00022603"/>
    </source>
</evidence>
<evidence type="ECO:0000256" key="1">
    <source>
        <dbReference type="ARBA" id="ARBA00004496"/>
    </source>
</evidence>
<keyword evidence="14" id="KW-1185">Reference proteome</keyword>
<evidence type="ECO:0000256" key="7">
    <source>
        <dbReference type="ARBA" id="ARBA00022679"/>
    </source>
</evidence>
<evidence type="ECO:0000256" key="10">
    <source>
        <dbReference type="ARBA" id="ARBA00047957"/>
    </source>
</evidence>
<comment type="catalytic activity">
    <reaction evidence="10 11">
        <text>uridine(44) in tRNA(Ser) + S-adenosyl-L-methionine = 2'-O-methyluridine(44) in tRNA(Ser) + S-adenosyl-L-homocysteine + H(+)</text>
        <dbReference type="Rhea" id="RHEA:43100"/>
        <dbReference type="Rhea" id="RHEA-COMP:10339"/>
        <dbReference type="Rhea" id="RHEA-COMP:10340"/>
        <dbReference type="ChEBI" id="CHEBI:15378"/>
        <dbReference type="ChEBI" id="CHEBI:57856"/>
        <dbReference type="ChEBI" id="CHEBI:59789"/>
        <dbReference type="ChEBI" id="CHEBI:65315"/>
        <dbReference type="ChEBI" id="CHEBI:74478"/>
        <dbReference type="EC" id="2.1.1.211"/>
    </reaction>
</comment>
<evidence type="ECO:0000313" key="14">
    <source>
        <dbReference type="Proteomes" id="UP000188320"/>
    </source>
</evidence>
<dbReference type="GO" id="GO:0005737">
    <property type="term" value="C:cytoplasm"/>
    <property type="evidence" value="ECO:0007669"/>
    <property type="project" value="UniProtKB-SubCell"/>
</dbReference>
<comment type="similarity">
    <text evidence="2 11">Belongs to the TRM44 family.</text>
</comment>
<dbReference type="EMBL" id="LSSK01000008">
    <property type="protein sequence ID" value="OMH86342.1"/>
    <property type="molecule type" value="Genomic_DNA"/>
</dbReference>
<proteinExistence type="inferred from homology"/>
<keyword evidence="5 11" id="KW-0963">Cytoplasm</keyword>
<protein>
    <recommendedName>
        <fullName evidence="4 11">tRNA (uracil-O(2)-)-methyltransferase</fullName>
        <ecNumber evidence="3 11">2.1.1.211</ecNumber>
    </recommendedName>
</protein>
<accession>A0A1R1PZE7</accession>
<dbReference type="OrthoDB" id="10047021at2759"/>
<dbReference type="PANTHER" id="PTHR21210:SF0">
    <property type="entry name" value="TRNA (URACIL-O(2)-)-METHYLTRANSFERASE-RELATED"/>
    <property type="match status" value="1"/>
</dbReference>
<dbReference type="PANTHER" id="PTHR21210">
    <property type="entry name" value="TRNA (URACIL-O(2)-)-METHYLTRANSFERASE-RELATED"/>
    <property type="match status" value="1"/>
</dbReference>
<evidence type="ECO:0000256" key="12">
    <source>
        <dbReference type="SAM" id="MobiDB-lite"/>
    </source>
</evidence>
<name>A0A1R1PZE7_ZANCU</name>
<evidence type="ECO:0000313" key="13">
    <source>
        <dbReference type="EMBL" id="OMH86342.1"/>
    </source>
</evidence>
<dbReference type="Pfam" id="PF07757">
    <property type="entry name" value="AdoMet_MTase"/>
    <property type="match status" value="1"/>
</dbReference>
<evidence type="ECO:0000256" key="5">
    <source>
        <dbReference type="ARBA" id="ARBA00022490"/>
    </source>
</evidence>
<comment type="caution">
    <text evidence="13">The sequence shown here is derived from an EMBL/GenBank/DDBJ whole genome shotgun (WGS) entry which is preliminary data.</text>
</comment>
<dbReference type="Proteomes" id="UP000188320">
    <property type="component" value="Unassembled WGS sequence"/>
</dbReference>
<evidence type="ECO:0000256" key="11">
    <source>
        <dbReference type="RuleBase" id="RU368004"/>
    </source>
</evidence>
<dbReference type="GO" id="GO:0030488">
    <property type="term" value="P:tRNA methylation"/>
    <property type="evidence" value="ECO:0007669"/>
    <property type="project" value="UniProtKB-UniRule"/>
</dbReference>
<dbReference type="EC" id="2.1.1.211" evidence="3 11"/>
<keyword evidence="9 11" id="KW-0819">tRNA processing</keyword>
<evidence type="ECO:0000256" key="4">
    <source>
        <dbReference type="ARBA" id="ARBA00017788"/>
    </source>
</evidence>
<evidence type="ECO:0000256" key="3">
    <source>
        <dbReference type="ARBA" id="ARBA00012795"/>
    </source>
</evidence>
<keyword evidence="8 11" id="KW-0949">S-adenosyl-L-methionine</keyword>
<keyword evidence="7 11" id="KW-0808">Transferase</keyword>
<dbReference type="AlphaFoldDB" id="A0A1R1PZE7"/>